<dbReference type="EMBL" id="DXES01000191">
    <property type="protein sequence ID" value="HIX66389.1"/>
    <property type="molecule type" value="Genomic_DNA"/>
</dbReference>
<dbReference type="InterPro" id="IPR002549">
    <property type="entry name" value="AI-2E-like"/>
</dbReference>
<dbReference type="AlphaFoldDB" id="A0A9D2B8R9"/>
<evidence type="ECO:0000313" key="9">
    <source>
        <dbReference type="EMBL" id="HIX66389.1"/>
    </source>
</evidence>
<sequence>MNLRRVREYCVAAAFTVVLYLGLSHLGPLLAAVRWLSNLLMPFIIGVVAAFILNRVMVCLEKRVFCRLLPGEGPKLQKRRRGLALLSTYLLLLAAILVVACIVAPQLTTSVMILARNMNGYLDSLARLGNWAAQELVLPPELIQQLNEWFSQAAAWLMQFLVDFIPRMLGALVSVSGSIVTFVIGLVVAAHILLNKEQLLSQGRRLCRAFLPRRAVATLSVTGRIAVEAFGNYLTGQLLDAAIVGVCSVVGLTVLGFPYAMLIGVVMGLTNIIPFYGPFIGAVPGVLLLLMVSPVRALWYIVFVVVVQQIDGNIVAPKIIGGSVGLPPLWVLFAVTVGGGIWGVPGMVFGTPLFAVVYRLLGRATRARERGLRLRRG</sequence>
<evidence type="ECO:0000256" key="7">
    <source>
        <dbReference type="ARBA" id="ARBA00023136"/>
    </source>
</evidence>
<dbReference type="GO" id="GO:0005886">
    <property type="term" value="C:plasma membrane"/>
    <property type="evidence" value="ECO:0007669"/>
    <property type="project" value="UniProtKB-SubCell"/>
</dbReference>
<keyword evidence="7 8" id="KW-0472">Membrane</keyword>
<dbReference type="Proteomes" id="UP000886800">
    <property type="component" value="Unassembled WGS sequence"/>
</dbReference>
<evidence type="ECO:0000256" key="8">
    <source>
        <dbReference type="SAM" id="Phobius"/>
    </source>
</evidence>
<dbReference type="Pfam" id="PF01594">
    <property type="entry name" value="AI-2E_transport"/>
    <property type="match status" value="1"/>
</dbReference>
<feature type="transmembrane region" description="Helical" evidence="8">
    <location>
        <begin position="83"/>
        <end position="107"/>
    </location>
</feature>
<feature type="transmembrane region" description="Helical" evidence="8">
    <location>
        <begin position="279"/>
        <end position="310"/>
    </location>
</feature>
<evidence type="ECO:0000256" key="6">
    <source>
        <dbReference type="ARBA" id="ARBA00022989"/>
    </source>
</evidence>
<gene>
    <name evidence="9" type="ORF">H9736_09090</name>
</gene>
<keyword evidence="4" id="KW-1003">Cell membrane</keyword>
<evidence type="ECO:0000256" key="4">
    <source>
        <dbReference type="ARBA" id="ARBA00022475"/>
    </source>
</evidence>
<evidence type="ECO:0000256" key="2">
    <source>
        <dbReference type="ARBA" id="ARBA00009773"/>
    </source>
</evidence>
<dbReference type="GO" id="GO:0055085">
    <property type="term" value="P:transmembrane transport"/>
    <property type="evidence" value="ECO:0007669"/>
    <property type="project" value="TreeGrafter"/>
</dbReference>
<name>A0A9D2B8R9_9FIRM</name>
<protein>
    <submittedName>
        <fullName evidence="9">AI-2E family transporter</fullName>
    </submittedName>
</protein>
<comment type="subcellular location">
    <subcellularLocation>
        <location evidence="1">Cell membrane</location>
        <topology evidence="1">Multi-pass membrane protein</topology>
    </subcellularLocation>
</comment>
<feature type="transmembrane region" description="Helical" evidence="8">
    <location>
        <begin position="39"/>
        <end position="58"/>
    </location>
</feature>
<comment type="similarity">
    <text evidence="2">Belongs to the autoinducer-2 exporter (AI-2E) (TC 2.A.86) family.</text>
</comment>
<feature type="transmembrane region" description="Helical" evidence="8">
    <location>
        <begin position="168"/>
        <end position="194"/>
    </location>
</feature>
<feature type="transmembrane region" description="Helical" evidence="8">
    <location>
        <begin position="330"/>
        <end position="361"/>
    </location>
</feature>
<accession>A0A9D2B8R9</accession>
<reference evidence="9" key="1">
    <citation type="journal article" date="2021" name="PeerJ">
        <title>Extensive microbial diversity within the chicken gut microbiome revealed by metagenomics and culture.</title>
        <authorList>
            <person name="Gilroy R."/>
            <person name="Ravi A."/>
            <person name="Getino M."/>
            <person name="Pursley I."/>
            <person name="Horton D.L."/>
            <person name="Alikhan N.F."/>
            <person name="Baker D."/>
            <person name="Gharbi K."/>
            <person name="Hall N."/>
            <person name="Watson M."/>
            <person name="Adriaenssens E.M."/>
            <person name="Foster-Nyarko E."/>
            <person name="Jarju S."/>
            <person name="Secka A."/>
            <person name="Antonio M."/>
            <person name="Oren A."/>
            <person name="Chaudhuri R.R."/>
            <person name="La Ragione R."/>
            <person name="Hildebrand F."/>
            <person name="Pallen M.J."/>
        </authorList>
    </citation>
    <scope>NUCLEOTIDE SEQUENCE</scope>
    <source>
        <strain evidence="9">CHK188-5543</strain>
    </source>
</reference>
<comment type="caution">
    <text evidence="9">The sequence shown here is derived from an EMBL/GenBank/DDBJ whole genome shotgun (WGS) entry which is preliminary data.</text>
</comment>
<evidence type="ECO:0000256" key="3">
    <source>
        <dbReference type="ARBA" id="ARBA00022448"/>
    </source>
</evidence>
<reference evidence="9" key="2">
    <citation type="submission" date="2021-04" db="EMBL/GenBank/DDBJ databases">
        <authorList>
            <person name="Gilroy R."/>
        </authorList>
    </citation>
    <scope>NUCLEOTIDE SEQUENCE</scope>
    <source>
        <strain evidence="9">CHK188-5543</strain>
    </source>
</reference>
<evidence type="ECO:0000256" key="5">
    <source>
        <dbReference type="ARBA" id="ARBA00022692"/>
    </source>
</evidence>
<feature type="transmembrane region" description="Helical" evidence="8">
    <location>
        <begin position="241"/>
        <end position="267"/>
    </location>
</feature>
<keyword evidence="5 8" id="KW-0812">Transmembrane</keyword>
<proteinExistence type="inferred from homology"/>
<dbReference type="PANTHER" id="PTHR21716">
    <property type="entry name" value="TRANSMEMBRANE PROTEIN"/>
    <property type="match status" value="1"/>
</dbReference>
<evidence type="ECO:0000256" key="1">
    <source>
        <dbReference type="ARBA" id="ARBA00004651"/>
    </source>
</evidence>
<feature type="transmembrane region" description="Helical" evidence="8">
    <location>
        <begin position="12"/>
        <end position="33"/>
    </location>
</feature>
<keyword evidence="6 8" id="KW-1133">Transmembrane helix</keyword>
<dbReference type="PANTHER" id="PTHR21716:SF53">
    <property type="entry name" value="PERMEASE PERM-RELATED"/>
    <property type="match status" value="1"/>
</dbReference>
<evidence type="ECO:0000313" key="10">
    <source>
        <dbReference type="Proteomes" id="UP000886800"/>
    </source>
</evidence>
<organism evidence="9 10">
    <name type="scientific">Candidatus Anaerotruncus excrementipullorum</name>
    <dbReference type="NCBI Taxonomy" id="2838465"/>
    <lineage>
        <taxon>Bacteria</taxon>
        <taxon>Bacillati</taxon>
        <taxon>Bacillota</taxon>
        <taxon>Clostridia</taxon>
        <taxon>Eubacteriales</taxon>
        <taxon>Oscillospiraceae</taxon>
        <taxon>Anaerotruncus</taxon>
    </lineage>
</organism>
<keyword evidence="3" id="KW-0813">Transport</keyword>